<accession>A0ABV4HZW8</accession>
<evidence type="ECO:0000313" key="1">
    <source>
        <dbReference type="EMBL" id="MEZ0491790.1"/>
    </source>
</evidence>
<dbReference type="Gene3D" id="3.40.50.2000">
    <property type="entry name" value="Glycogen Phosphorylase B"/>
    <property type="match status" value="1"/>
</dbReference>
<dbReference type="EMBL" id="JBGGTQ010000002">
    <property type="protein sequence ID" value="MEZ0491790.1"/>
    <property type="molecule type" value="Genomic_DNA"/>
</dbReference>
<dbReference type="Proteomes" id="UP001566476">
    <property type="component" value="Unassembled WGS sequence"/>
</dbReference>
<keyword evidence="2" id="KW-1185">Reference proteome</keyword>
<name>A0ABV4HZW8_9ACTN</name>
<dbReference type="RefSeq" id="WP_370717818.1">
    <property type="nucleotide sequence ID" value="NZ_JBGGTQ010000002.1"/>
</dbReference>
<sequence length="366" mass="39310">MPEPRPAPVRVLHVPRAHGYVDHLHDDRVPGVLVVEDGTPDGPGWHPARALEADWVLSHAADFDVLHLHFGFEGRTPAQLRALVDALHRTGRSLVLTVHDLQNPHLRTQEGYTALLDVLVPAADGLVTLTPGAAAQVQDRWGRRPEVVPHPHVAPLARVGAPREPRSPRVVGVHLKSLRANLQALPVLRSLVVAARELTDGGTPVAVRVDVHAEALEEGFPRHDAELTAWLREAAAAGAVRLHVRDRFDDDELEQYLRDLDVSVLAYAHGTHSGWLELCHDLGTVVLAQRVGFLHEQQPLVEADLADPGAVAGALRRAFAGVPGSAATAGERGAQRLDVARAHEALYRSVVAAPGPVPGTAPVVPA</sequence>
<gene>
    <name evidence="1" type="ORF">AB2L28_06010</name>
</gene>
<reference evidence="1 2" key="1">
    <citation type="submission" date="2024-07" db="EMBL/GenBank/DDBJ databases">
        <authorList>
            <person name="Thanompreechachai J."/>
            <person name="Duangmal K."/>
        </authorList>
    </citation>
    <scope>NUCLEOTIDE SEQUENCE [LARGE SCALE GENOMIC DNA]</scope>
    <source>
        <strain evidence="1 2">TBRC 1896</strain>
    </source>
</reference>
<protein>
    <submittedName>
        <fullName evidence="1">Glycosyltransferase family 1 protein</fullName>
    </submittedName>
</protein>
<dbReference type="SUPFAM" id="SSF53756">
    <property type="entry name" value="UDP-Glycosyltransferase/glycogen phosphorylase"/>
    <property type="match status" value="1"/>
</dbReference>
<evidence type="ECO:0000313" key="2">
    <source>
        <dbReference type="Proteomes" id="UP001566476"/>
    </source>
</evidence>
<proteinExistence type="predicted"/>
<organism evidence="1 2">
    <name type="scientific">Kineococcus mangrovi</name>
    <dbReference type="NCBI Taxonomy" id="1660183"/>
    <lineage>
        <taxon>Bacteria</taxon>
        <taxon>Bacillati</taxon>
        <taxon>Actinomycetota</taxon>
        <taxon>Actinomycetes</taxon>
        <taxon>Kineosporiales</taxon>
        <taxon>Kineosporiaceae</taxon>
        <taxon>Kineococcus</taxon>
    </lineage>
</organism>
<comment type="caution">
    <text evidence="1">The sequence shown here is derived from an EMBL/GenBank/DDBJ whole genome shotgun (WGS) entry which is preliminary data.</text>
</comment>